<dbReference type="Proteomes" id="UP000298327">
    <property type="component" value="Unassembled WGS sequence"/>
</dbReference>
<evidence type="ECO:0000313" key="2">
    <source>
        <dbReference type="EMBL" id="TFY57229.1"/>
    </source>
</evidence>
<feature type="region of interest" description="Disordered" evidence="1">
    <location>
        <begin position="33"/>
        <end position="54"/>
    </location>
</feature>
<accession>A0A4Y9Y8S7</accession>
<reference evidence="2 3" key="1">
    <citation type="submission" date="2019-02" db="EMBL/GenBank/DDBJ databases">
        <title>Genome sequencing of the rare red list fungi Dentipellis fragilis.</title>
        <authorList>
            <person name="Buettner E."/>
            <person name="Kellner H."/>
        </authorList>
    </citation>
    <scope>NUCLEOTIDE SEQUENCE [LARGE SCALE GENOMIC DNA]</scope>
    <source>
        <strain evidence="2 3">DSM 105465</strain>
    </source>
</reference>
<organism evidence="2 3">
    <name type="scientific">Dentipellis fragilis</name>
    <dbReference type="NCBI Taxonomy" id="205917"/>
    <lineage>
        <taxon>Eukaryota</taxon>
        <taxon>Fungi</taxon>
        <taxon>Dikarya</taxon>
        <taxon>Basidiomycota</taxon>
        <taxon>Agaricomycotina</taxon>
        <taxon>Agaricomycetes</taxon>
        <taxon>Russulales</taxon>
        <taxon>Hericiaceae</taxon>
        <taxon>Dentipellis</taxon>
    </lineage>
</organism>
<evidence type="ECO:0000256" key="1">
    <source>
        <dbReference type="SAM" id="MobiDB-lite"/>
    </source>
</evidence>
<gene>
    <name evidence="2" type="ORF">EVG20_g8629</name>
</gene>
<proteinExistence type="predicted"/>
<dbReference type="EMBL" id="SEOQ01000766">
    <property type="protein sequence ID" value="TFY57229.1"/>
    <property type="molecule type" value="Genomic_DNA"/>
</dbReference>
<protein>
    <submittedName>
        <fullName evidence="2">Uncharacterized protein</fullName>
    </submittedName>
</protein>
<evidence type="ECO:0000313" key="3">
    <source>
        <dbReference type="Proteomes" id="UP000298327"/>
    </source>
</evidence>
<dbReference type="OrthoDB" id="4473401at2759"/>
<keyword evidence="3" id="KW-1185">Reference proteome</keyword>
<dbReference type="AlphaFoldDB" id="A0A4Y9Y8S7"/>
<comment type="caution">
    <text evidence="2">The sequence shown here is derived from an EMBL/GenBank/DDBJ whole genome shotgun (WGS) entry which is preliminary data.</text>
</comment>
<name>A0A4Y9Y8S7_9AGAM</name>
<sequence>MFLFSTLGISASDGFCPNLAQLLGPSRARAARGPRQAALAPEESHAAAVSEDLRRQGLRDREEVVTRRLALVHRPRHALAHIVLFIIAVLAAYAHTADELDDTTGLYSNSWKRSDVHEYSDPKRAATHSITLADWGSGNTYSDQLYFMSTRPNARRSLQRSAVQPLEQELCQTGCTVDSARELGKMSSWQEPTLLGPAEDVLMEHARDELVSRPLPCTGRRSRRGWSDIRPYPGLVVGAGMADA</sequence>